<dbReference type="GO" id="GO:1990169">
    <property type="term" value="P:stress response to copper ion"/>
    <property type="evidence" value="ECO:0007669"/>
    <property type="project" value="TreeGrafter"/>
</dbReference>
<dbReference type="GO" id="GO:0005507">
    <property type="term" value="F:copper ion binding"/>
    <property type="evidence" value="ECO:0007669"/>
    <property type="project" value="TreeGrafter"/>
</dbReference>
<dbReference type="Pfam" id="PF02151">
    <property type="entry name" value="UVR"/>
    <property type="match status" value="1"/>
</dbReference>
<gene>
    <name evidence="3" type="ORF">B1A_11273</name>
</gene>
<dbReference type="PROSITE" id="PS50151">
    <property type="entry name" value="UVR"/>
    <property type="match status" value="1"/>
</dbReference>
<dbReference type="SUPFAM" id="SSF46600">
    <property type="entry name" value="C-terminal UvrC-binding domain of UvrB"/>
    <property type="match status" value="1"/>
</dbReference>
<reference evidence="3" key="1">
    <citation type="submission" date="2013-08" db="EMBL/GenBank/DDBJ databases">
        <authorList>
            <person name="Mendez C."/>
            <person name="Richter M."/>
            <person name="Ferrer M."/>
            <person name="Sanchez J."/>
        </authorList>
    </citation>
    <scope>NUCLEOTIDE SEQUENCE</scope>
</reference>
<dbReference type="InterPro" id="IPR036876">
    <property type="entry name" value="UVR_dom_sf"/>
</dbReference>
<organism evidence="3">
    <name type="scientific">mine drainage metagenome</name>
    <dbReference type="NCBI Taxonomy" id="410659"/>
    <lineage>
        <taxon>unclassified sequences</taxon>
        <taxon>metagenomes</taxon>
        <taxon>ecological metagenomes</taxon>
    </lineage>
</organism>
<dbReference type="InterPro" id="IPR001943">
    <property type="entry name" value="UVR_dom"/>
</dbReference>
<reference evidence="3" key="2">
    <citation type="journal article" date="2014" name="ISME J.">
        <title>Microbial stratification in low pH oxic and suboxic macroscopic growths along an acid mine drainage.</title>
        <authorList>
            <person name="Mendez-Garcia C."/>
            <person name="Mesa V."/>
            <person name="Sprenger R.R."/>
            <person name="Richter M."/>
            <person name="Diez M.S."/>
            <person name="Solano J."/>
            <person name="Bargiela R."/>
            <person name="Golyshina O.V."/>
            <person name="Manteca A."/>
            <person name="Ramos J.L."/>
            <person name="Gallego J.R."/>
            <person name="Llorente I."/>
            <person name="Martins Dos Santos V.A."/>
            <person name="Jensen O.N."/>
            <person name="Pelaez A.I."/>
            <person name="Sanchez J."/>
            <person name="Ferrer M."/>
        </authorList>
    </citation>
    <scope>NUCLEOTIDE SEQUENCE</scope>
</reference>
<evidence type="ECO:0000259" key="2">
    <source>
        <dbReference type="PROSITE" id="PS50151"/>
    </source>
</evidence>
<feature type="domain" description="UVR" evidence="2">
    <location>
        <begin position="78"/>
        <end position="113"/>
    </location>
</feature>
<dbReference type="AlphaFoldDB" id="T1AKL0"/>
<dbReference type="PANTHER" id="PTHR38430:SF1">
    <property type="entry name" value="PROTEIN-ARGININE KINASE ACTIVATOR PROTEIN"/>
    <property type="match status" value="1"/>
</dbReference>
<evidence type="ECO:0000313" key="3">
    <source>
        <dbReference type="EMBL" id="EQD57053.1"/>
    </source>
</evidence>
<dbReference type="InterPro" id="IPR025542">
    <property type="entry name" value="YacH"/>
</dbReference>
<comment type="caution">
    <text evidence="3">The sequence shown here is derived from an EMBL/GenBank/DDBJ whole genome shotgun (WGS) entry which is preliminary data.</text>
</comment>
<sequence>MPTAGVIEDADTAAASVACPTCGTTWAHFQKHGLFGCANDYTLFEKQLTQMIRSMHERHSQHTGKLPPHSNSADTVVRAKRIQLEVQLSAAVQGERYEEAARLRDQLRTLSESSA</sequence>
<proteinExistence type="predicted"/>
<feature type="region of interest" description="Disordered" evidence="1">
    <location>
        <begin position="55"/>
        <end position="74"/>
    </location>
</feature>
<accession>T1AKL0</accession>
<dbReference type="GO" id="GO:1990170">
    <property type="term" value="P:stress response to cadmium ion"/>
    <property type="evidence" value="ECO:0007669"/>
    <property type="project" value="TreeGrafter"/>
</dbReference>
<dbReference type="GO" id="GO:0008270">
    <property type="term" value="F:zinc ion binding"/>
    <property type="evidence" value="ECO:0007669"/>
    <property type="project" value="TreeGrafter"/>
</dbReference>
<dbReference type="GO" id="GO:0046870">
    <property type="term" value="F:cadmium ion binding"/>
    <property type="evidence" value="ECO:0007669"/>
    <property type="project" value="TreeGrafter"/>
</dbReference>
<evidence type="ECO:0000256" key="1">
    <source>
        <dbReference type="SAM" id="MobiDB-lite"/>
    </source>
</evidence>
<dbReference type="EMBL" id="AUZX01008053">
    <property type="protein sequence ID" value="EQD57053.1"/>
    <property type="molecule type" value="Genomic_DNA"/>
</dbReference>
<name>T1AKL0_9ZZZZ</name>
<protein>
    <submittedName>
        <fullName evidence="3">UVR domain protein</fullName>
    </submittedName>
</protein>
<dbReference type="PANTHER" id="PTHR38430">
    <property type="entry name" value="PROTEIN-ARGININE KINASE ACTIVATOR PROTEIN"/>
    <property type="match status" value="1"/>
</dbReference>
<dbReference type="GO" id="GO:0050897">
    <property type="term" value="F:cobalt ion binding"/>
    <property type="evidence" value="ECO:0007669"/>
    <property type="project" value="TreeGrafter"/>
</dbReference>